<reference evidence="1 3" key="1">
    <citation type="journal article" date="2020" name="Stud. Mycol.">
        <title>101 Dothideomycetes genomes: a test case for predicting lifestyles and emergence of pathogens.</title>
        <authorList>
            <person name="Haridas S."/>
            <person name="Albert R."/>
            <person name="Binder M."/>
            <person name="Bloem J."/>
            <person name="Labutti K."/>
            <person name="Salamov A."/>
            <person name="Andreopoulos B."/>
            <person name="Baker S."/>
            <person name="Barry K."/>
            <person name="Bills G."/>
            <person name="Bluhm B."/>
            <person name="Cannon C."/>
            <person name="Castanera R."/>
            <person name="Culley D."/>
            <person name="Daum C."/>
            <person name="Ezra D."/>
            <person name="Gonzalez J."/>
            <person name="Henrissat B."/>
            <person name="Kuo A."/>
            <person name="Liang C."/>
            <person name="Lipzen A."/>
            <person name="Lutzoni F."/>
            <person name="Magnuson J."/>
            <person name="Mondo S."/>
            <person name="Nolan M."/>
            <person name="Ohm R."/>
            <person name="Pangilinan J."/>
            <person name="Park H.-J."/>
            <person name="Ramirez L."/>
            <person name="Alfaro M."/>
            <person name="Sun H."/>
            <person name="Tritt A."/>
            <person name="Yoshinaga Y."/>
            <person name="Zwiers L.-H."/>
            <person name="Turgeon B."/>
            <person name="Goodwin S."/>
            <person name="Spatafora J."/>
            <person name="Crous P."/>
            <person name="Grigoriev I."/>
        </authorList>
    </citation>
    <scope>NUCLEOTIDE SEQUENCE</scope>
    <source>
        <strain evidence="1 3">CBS 304.34</strain>
    </source>
</reference>
<organism evidence="1">
    <name type="scientific">Mytilinidion resinicola</name>
    <dbReference type="NCBI Taxonomy" id="574789"/>
    <lineage>
        <taxon>Eukaryota</taxon>
        <taxon>Fungi</taxon>
        <taxon>Dikarya</taxon>
        <taxon>Ascomycota</taxon>
        <taxon>Pezizomycotina</taxon>
        <taxon>Dothideomycetes</taxon>
        <taxon>Pleosporomycetidae</taxon>
        <taxon>Mytilinidiales</taxon>
        <taxon>Mytilinidiaceae</taxon>
        <taxon>Mytilinidion</taxon>
    </lineage>
</organism>
<evidence type="ECO:0000313" key="3">
    <source>
        <dbReference type="RefSeq" id="XP_033574575.1"/>
    </source>
</evidence>
<dbReference type="PANTHER" id="PTHR33112">
    <property type="entry name" value="DOMAIN PROTEIN, PUTATIVE-RELATED"/>
    <property type="match status" value="1"/>
</dbReference>
<dbReference type="GeneID" id="54461238"/>
<name>A0A6A6YFM9_9PEZI</name>
<dbReference type="EMBL" id="MU003704">
    <property type="protein sequence ID" value="KAF2807611.1"/>
    <property type="molecule type" value="Genomic_DNA"/>
</dbReference>
<reference evidence="3" key="3">
    <citation type="submission" date="2025-04" db="UniProtKB">
        <authorList>
            <consortium name="RefSeq"/>
        </authorList>
    </citation>
    <scope>IDENTIFICATION</scope>
    <source>
        <strain evidence="3">CBS 304.34</strain>
    </source>
</reference>
<evidence type="ECO:0000313" key="2">
    <source>
        <dbReference type="Proteomes" id="UP000504636"/>
    </source>
</evidence>
<protein>
    <submittedName>
        <fullName evidence="1 3">Uncharacterized protein</fullName>
    </submittedName>
</protein>
<proteinExistence type="predicted"/>
<dbReference type="OrthoDB" id="5135333at2759"/>
<keyword evidence="2" id="KW-1185">Reference proteome</keyword>
<evidence type="ECO:0000313" key="1">
    <source>
        <dbReference type="EMBL" id="KAF2807611.1"/>
    </source>
</evidence>
<accession>A0A6A6YFM9</accession>
<dbReference type="RefSeq" id="XP_033574575.1">
    <property type="nucleotide sequence ID" value="XM_033720345.1"/>
</dbReference>
<dbReference type="AlphaFoldDB" id="A0A6A6YFM9"/>
<reference evidence="3" key="2">
    <citation type="submission" date="2020-04" db="EMBL/GenBank/DDBJ databases">
        <authorList>
            <consortium name="NCBI Genome Project"/>
        </authorList>
    </citation>
    <scope>NUCLEOTIDE SEQUENCE</scope>
    <source>
        <strain evidence="3">CBS 304.34</strain>
    </source>
</reference>
<gene>
    <name evidence="1 3" type="ORF">BDZ99DRAFT_464543</name>
</gene>
<sequence length="343" mass="39402">MESLEKVSSQTPLHCRQLQTYRHRFLLEYPWMDIPRTYFIPPSDIHHRISNLFPWNFRSPAQYFSTVVDYTSRNLSFGSNILNAFAGIGNILAKEQDAPLIYGLPERFLSQALLWESTTENQRRDEAPGIPSWSWAAWRGRARCDLNSRVEKLKVGTLVRFYFRDPINGLRRVETNDFWFFKAVRLEDFQDLPAVDNEHPEMRFMPISGGSETAWRKCPHNPWAISSHEPDRSIVEHALKYPGSLVISTTLATVTLRSQHVRTEDDMEYLDIVDQSGTSIGQTSRLHRTWIKKILDTGPSHGIIVFSAGILAEQSRYAQTHSILHILGDMRVPTTGEPLGTCM</sequence>
<dbReference type="Proteomes" id="UP000504636">
    <property type="component" value="Unplaced"/>
</dbReference>
<dbReference type="PANTHER" id="PTHR33112:SF12">
    <property type="entry name" value="HETEROKARYON INCOMPATIBILITY DOMAIN-CONTAINING PROTEIN"/>
    <property type="match status" value="1"/>
</dbReference>